<dbReference type="EC" id="2.1.1.72" evidence="1"/>
<name>A0ABT4KFA3_9HYPH</name>
<dbReference type="RefSeq" id="WP_269279115.1">
    <property type="nucleotide sequence ID" value="NZ_JAPVOI010000004.1"/>
</dbReference>
<dbReference type="InterPro" id="IPR029063">
    <property type="entry name" value="SAM-dependent_MTases_sf"/>
</dbReference>
<dbReference type="Pfam" id="PF01555">
    <property type="entry name" value="N6_N4_Mtase"/>
    <property type="match status" value="1"/>
</dbReference>
<accession>A0ABT4KFA3</accession>
<evidence type="ECO:0000256" key="2">
    <source>
        <dbReference type="ARBA" id="ARBA00022603"/>
    </source>
</evidence>
<dbReference type="InterPro" id="IPR002941">
    <property type="entry name" value="DNA_methylase_N4/N6"/>
</dbReference>
<dbReference type="EMBL" id="JAPVOI010000004">
    <property type="protein sequence ID" value="MCZ4090626.1"/>
    <property type="molecule type" value="Genomic_DNA"/>
</dbReference>
<evidence type="ECO:0000313" key="6">
    <source>
        <dbReference type="EMBL" id="MCZ4090626.1"/>
    </source>
</evidence>
<sequence length="255" mass="29291">MADDEKNLKILRYPRNPDLDPQLVWHGKDAENSEPLEVAAPPIYIQEKIHPRALIENLRRQSAARKADSASQIDFFHDFNGLDDPEARTEFYAHDQNWQNRMILGDSLLVMASLAEREALRGRVQCIYFDPPYGIKFNSNWQPSTKSRDVKDGKEDSVSREPEVVRAFRDTWKDGIHSYLSYLRDRLTVARDLLHRSGSIFVQIGDENVQLVRVLLDEVFGADNFISQISFLKTTSATNDYLSTVADYVLVVCTR</sequence>
<evidence type="ECO:0000256" key="3">
    <source>
        <dbReference type="ARBA" id="ARBA00022679"/>
    </source>
</evidence>
<dbReference type="Gene3D" id="3.40.50.150">
    <property type="entry name" value="Vaccinia Virus protein VP39"/>
    <property type="match status" value="1"/>
</dbReference>
<keyword evidence="7" id="KW-1185">Reference proteome</keyword>
<proteinExistence type="predicted"/>
<reference evidence="6" key="1">
    <citation type="submission" date="2022-10" db="EMBL/GenBank/DDBJ databases">
        <title>Whole genome sequencing of three plant growth promoting bacteria isolated from Vachellia tortilis subsp. raddiana in Morocco.</title>
        <authorList>
            <person name="Hnini M."/>
            <person name="Zouagui R."/>
            <person name="Zouagui H."/>
            <person name="Chemao Elfihri M.-W."/>
            <person name="Ibrahimi A."/>
            <person name="Sbabou L."/>
            <person name="Aurag J."/>
        </authorList>
    </citation>
    <scope>NUCLEOTIDE SEQUENCE</scope>
    <source>
        <strain evidence="6">LMR678</strain>
    </source>
</reference>
<dbReference type="GO" id="GO:0032259">
    <property type="term" value="P:methylation"/>
    <property type="evidence" value="ECO:0007669"/>
    <property type="project" value="UniProtKB-KW"/>
</dbReference>
<comment type="catalytic activity">
    <reaction evidence="4">
        <text>a 2'-deoxyadenosine in DNA + S-adenosyl-L-methionine = an N(6)-methyl-2'-deoxyadenosine in DNA + S-adenosyl-L-homocysteine + H(+)</text>
        <dbReference type="Rhea" id="RHEA:15197"/>
        <dbReference type="Rhea" id="RHEA-COMP:12418"/>
        <dbReference type="Rhea" id="RHEA-COMP:12419"/>
        <dbReference type="ChEBI" id="CHEBI:15378"/>
        <dbReference type="ChEBI" id="CHEBI:57856"/>
        <dbReference type="ChEBI" id="CHEBI:59789"/>
        <dbReference type="ChEBI" id="CHEBI:90615"/>
        <dbReference type="ChEBI" id="CHEBI:90616"/>
        <dbReference type="EC" id="2.1.1.72"/>
    </reaction>
</comment>
<feature type="domain" description="DNA methylase N-4/N-6" evidence="5">
    <location>
        <begin position="124"/>
        <end position="251"/>
    </location>
</feature>
<evidence type="ECO:0000256" key="1">
    <source>
        <dbReference type="ARBA" id="ARBA00011900"/>
    </source>
</evidence>
<comment type="caution">
    <text evidence="6">The sequence shown here is derived from an EMBL/GenBank/DDBJ whole genome shotgun (WGS) entry which is preliminary data.</text>
</comment>
<gene>
    <name evidence="6" type="ORF">O3W52_11265</name>
</gene>
<keyword evidence="3" id="KW-0808">Transferase</keyword>
<dbReference type="Proteomes" id="UP001079430">
    <property type="component" value="Unassembled WGS sequence"/>
</dbReference>
<evidence type="ECO:0000313" key="7">
    <source>
        <dbReference type="Proteomes" id="UP001079430"/>
    </source>
</evidence>
<protein>
    <recommendedName>
        <fullName evidence="1">site-specific DNA-methyltransferase (adenine-specific)</fullName>
        <ecNumber evidence="1">2.1.1.72</ecNumber>
    </recommendedName>
</protein>
<organism evidence="6 7">
    <name type="scientific">Sinorhizobium psoraleae</name>
    <dbReference type="NCBI Taxonomy" id="520838"/>
    <lineage>
        <taxon>Bacteria</taxon>
        <taxon>Pseudomonadati</taxon>
        <taxon>Pseudomonadota</taxon>
        <taxon>Alphaproteobacteria</taxon>
        <taxon>Hyphomicrobiales</taxon>
        <taxon>Rhizobiaceae</taxon>
        <taxon>Sinorhizobium/Ensifer group</taxon>
        <taxon>Sinorhizobium</taxon>
    </lineage>
</organism>
<evidence type="ECO:0000256" key="4">
    <source>
        <dbReference type="ARBA" id="ARBA00047942"/>
    </source>
</evidence>
<keyword evidence="2 6" id="KW-0489">Methyltransferase</keyword>
<dbReference type="SUPFAM" id="SSF53335">
    <property type="entry name" value="S-adenosyl-L-methionine-dependent methyltransferases"/>
    <property type="match status" value="1"/>
</dbReference>
<evidence type="ECO:0000259" key="5">
    <source>
        <dbReference type="Pfam" id="PF01555"/>
    </source>
</evidence>
<dbReference type="GO" id="GO:0008168">
    <property type="term" value="F:methyltransferase activity"/>
    <property type="evidence" value="ECO:0007669"/>
    <property type="project" value="UniProtKB-KW"/>
</dbReference>